<sequence>MADVQHRVKRRGTAREAAERVGASIRTAQRWTSIPREEWITQKAVEREEIRAYKYDEGHTWGETSRHFGIAKTTAQERARRARRERAAEAEKAAEEAEAALRPTLFEGQEQGSA</sequence>
<keyword evidence="2" id="KW-0614">Plasmid</keyword>
<geneLocation type="plasmid" evidence="2">
    <name>pRGO1</name>
</geneLocation>
<dbReference type="EMBL" id="AB007909">
    <property type="protein sequence ID" value="BAB17920.1"/>
    <property type="molecule type" value="Genomic_DNA"/>
</dbReference>
<feature type="compositionally biased region" description="Basic and acidic residues" evidence="1">
    <location>
        <begin position="77"/>
        <end position="95"/>
    </location>
</feature>
<protein>
    <submittedName>
        <fullName evidence="2">Replication protein</fullName>
    </submittedName>
</protein>
<feature type="region of interest" description="Disordered" evidence="1">
    <location>
        <begin position="1"/>
        <end position="23"/>
    </location>
</feature>
<gene>
    <name evidence="2" type="primary">repB</name>
</gene>
<proteinExistence type="predicted"/>
<dbReference type="AlphaFoldDB" id="Q7DL27"/>
<reference evidence="2" key="1">
    <citation type="journal article" date="2000" name="Appl. Environ. Microbiol.">
        <title>Characterization of pRGO1, a plasmid from Propionibacterium acidipropionici, and its use for development of a host-vector system in propionibacteria.</title>
        <authorList>
            <person name="Kiatpapan P."/>
            <person name="Hashimoto Y."/>
            <person name="Nakamura H."/>
            <person name="Piao Y.Z."/>
            <person name="Ono H."/>
            <person name="Yamashita M."/>
            <person name="Murooka Y."/>
        </authorList>
    </citation>
    <scope>NUCLEOTIDE SEQUENCE</scope>
    <source>
        <strain evidence="2">E214</strain>
        <plasmid evidence="2">pRGO1</plasmid>
    </source>
</reference>
<evidence type="ECO:0000256" key="1">
    <source>
        <dbReference type="SAM" id="MobiDB-lite"/>
    </source>
</evidence>
<organism evidence="2">
    <name type="scientific">Acidipropionibacterium acidipropionici</name>
    <dbReference type="NCBI Taxonomy" id="1748"/>
    <lineage>
        <taxon>Bacteria</taxon>
        <taxon>Bacillati</taxon>
        <taxon>Actinomycetota</taxon>
        <taxon>Actinomycetes</taxon>
        <taxon>Propionibacteriales</taxon>
        <taxon>Propionibacteriaceae</taxon>
        <taxon>Acidipropionibacterium</taxon>
    </lineage>
</organism>
<name>Q7DL27_9ACTN</name>
<evidence type="ECO:0000313" key="2">
    <source>
        <dbReference type="EMBL" id="BAB17920.1"/>
    </source>
</evidence>
<accession>Q7DL27</accession>
<feature type="region of interest" description="Disordered" evidence="1">
    <location>
        <begin position="77"/>
        <end position="114"/>
    </location>
</feature>